<accession>A0ABM5PPF8</accession>
<feature type="transmembrane region" description="Helical" evidence="1">
    <location>
        <begin position="344"/>
        <end position="365"/>
    </location>
</feature>
<protein>
    <submittedName>
        <fullName evidence="2">ABC transporter permease</fullName>
    </submittedName>
</protein>
<dbReference type="RefSeq" id="WP_025387450.1">
    <property type="nucleotide sequence ID" value="NZ_CP004350.1"/>
</dbReference>
<keyword evidence="1" id="KW-0812">Transmembrane</keyword>
<evidence type="ECO:0000313" key="2">
    <source>
        <dbReference type="EMBL" id="AHI19790.1"/>
    </source>
</evidence>
<keyword evidence="3" id="KW-1185">Reference proteome</keyword>
<feature type="transmembrane region" description="Helical" evidence="1">
    <location>
        <begin position="51"/>
        <end position="71"/>
    </location>
</feature>
<proteinExistence type="predicted"/>
<feature type="transmembrane region" description="Helical" evidence="1">
    <location>
        <begin position="448"/>
        <end position="468"/>
    </location>
</feature>
<evidence type="ECO:0000313" key="3">
    <source>
        <dbReference type="Proteomes" id="UP000019226"/>
    </source>
</evidence>
<dbReference type="Proteomes" id="UP000019226">
    <property type="component" value="Chromosome"/>
</dbReference>
<dbReference type="GeneID" id="82877364"/>
<feature type="transmembrane region" description="Helical" evidence="1">
    <location>
        <begin position="126"/>
        <end position="145"/>
    </location>
</feature>
<feature type="transmembrane region" description="Helical" evidence="1">
    <location>
        <begin position="272"/>
        <end position="292"/>
    </location>
</feature>
<feature type="transmembrane region" description="Helical" evidence="1">
    <location>
        <begin position="204"/>
        <end position="227"/>
    </location>
</feature>
<evidence type="ECO:0000256" key="1">
    <source>
        <dbReference type="SAM" id="Phobius"/>
    </source>
</evidence>
<keyword evidence="1" id="KW-1133">Transmembrane helix</keyword>
<feature type="transmembrane region" description="Helical" evidence="1">
    <location>
        <begin position="298"/>
        <end position="319"/>
    </location>
</feature>
<feature type="transmembrane region" description="Helical" evidence="1">
    <location>
        <begin position="92"/>
        <end position="114"/>
    </location>
</feature>
<keyword evidence="1" id="KW-0472">Membrane</keyword>
<feature type="transmembrane region" description="Helical" evidence="1">
    <location>
        <begin position="371"/>
        <end position="395"/>
    </location>
</feature>
<feature type="transmembrane region" description="Helical" evidence="1">
    <location>
        <begin position="157"/>
        <end position="176"/>
    </location>
</feature>
<organism evidence="2 3">
    <name type="scientific">Corynebacterium casei LMG S-19264</name>
    <dbReference type="NCBI Taxonomy" id="1285583"/>
    <lineage>
        <taxon>Bacteria</taxon>
        <taxon>Bacillati</taxon>
        <taxon>Actinomycetota</taxon>
        <taxon>Actinomycetes</taxon>
        <taxon>Mycobacteriales</taxon>
        <taxon>Corynebacteriaceae</taxon>
        <taxon>Corynebacterium</taxon>
    </lineage>
</organism>
<sequence>MTSTLFKLHRTLWWRTIKKNPTVLVSAGMILVYGLLSVLSMTVQVNSPEALHAPVALGMVAMLILSLAMPANEQHITQETFRTLPIDNLKPAMALSSLWTSRAMLTILFTIIWAGFGFTQLPVGQGIMFIVGSVMAAATTIIYIDVIAKVGSSRKEILGIVGGIGIIAMIFFAVNISSQDAMNMPLEDIGAIASWTPFAAATGWATGGIVKLLIAIATLALGAWLWWRDIEVSPVQTKERNKTDLRIPFVPNNPTGIEFARSIRYIFRDTRLLMSVLVLPIVVIVLMVQSVSQGIPEIAYTALVICGLLGGAMAVNDFGYDGPAMWLKMVSPVQQYRLILSRHWAHMIIPAAFQVLFAIVLVFLYDDTSTTILVGLVSLGVLMTSAALSLFLSAFNPYPVAPPGTSPWADKSGYSGAAFVAVFALMFLGWIPVAPGAALIIFFGQQVIGVLVALAIPAAIYIGIILVVKKTADDRMPVVYKKVGAWVR</sequence>
<feature type="transmembrane region" description="Helical" evidence="1">
    <location>
        <begin position="416"/>
        <end position="442"/>
    </location>
</feature>
<feature type="transmembrane region" description="Helical" evidence="1">
    <location>
        <begin position="21"/>
        <end position="39"/>
    </location>
</feature>
<gene>
    <name evidence="2" type="ORF">CCASEI_06070</name>
</gene>
<reference evidence="3" key="1">
    <citation type="submission" date="2013-02" db="EMBL/GenBank/DDBJ databases">
        <title>The complete genome sequence of Corynebacterium casei LMG S-19264 (=DSM 44701).</title>
        <authorList>
            <person name="Ruckert C."/>
            <person name="Albersmeier A."/>
            <person name="Kalinowski J."/>
        </authorList>
    </citation>
    <scope>NUCLEOTIDE SEQUENCE [LARGE SCALE GENOMIC DNA]</scope>
    <source>
        <strain evidence="3">LMG S-19264</strain>
    </source>
</reference>
<name>A0ABM5PPF8_9CORY</name>
<dbReference type="EMBL" id="CP004350">
    <property type="protein sequence ID" value="AHI19790.1"/>
    <property type="molecule type" value="Genomic_DNA"/>
</dbReference>